<reference evidence="1" key="1">
    <citation type="submission" date="2022-11" db="EMBL/GenBank/DDBJ databases">
        <title>The characterization of three novel Bacteroidetes species and genomic analysis of their roles in tidal elemental geochemical cycles.</title>
        <authorList>
            <person name="Ma K.-J."/>
        </authorList>
    </citation>
    <scope>NUCLEOTIDE SEQUENCE</scope>
    <source>
        <strain evidence="1">M415</strain>
    </source>
</reference>
<dbReference type="AlphaFoldDB" id="A0AAE3ML32"/>
<comment type="caution">
    <text evidence="1">The sequence shown here is derived from an EMBL/GenBank/DDBJ whole genome shotgun (WGS) entry which is preliminary data.</text>
</comment>
<proteinExistence type="predicted"/>
<dbReference type="EMBL" id="JAPFQP010000002">
    <property type="protein sequence ID" value="MCX2719404.1"/>
    <property type="molecule type" value="Genomic_DNA"/>
</dbReference>
<gene>
    <name evidence="1" type="primary">ytxJ</name>
    <name evidence="1" type="ORF">OO016_07315</name>
</gene>
<sequence length="131" mass="15007">MSIWDSVFGNAKKENGSQQEAVNWFELTDSDQLRSLIEDSHNKSQLIFKHSMTCGVSGMTKRRFEAGAENFKDQFAFHLLVVQKNRDLSAQIGAQFQVRHESPQLLIIRDGAVVDHASHWQIDSLDLEKYQ</sequence>
<protein>
    <submittedName>
        <fullName evidence="1">Bacillithiol system redox-active protein YtxJ</fullName>
    </submittedName>
</protein>
<keyword evidence="2" id="KW-1185">Reference proteome</keyword>
<dbReference type="NCBIfam" id="TIGR04019">
    <property type="entry name" value="B_thiol_YtxJ"/>
    <property type="match status" value="1"/>
</dbReference>
<evidence type="ECO:0000313" key="2">
    <source>
        <dbReference type="Proteomes" id="UP001207116"/>
    </source>
</evidence>
<dbReference type="InterPro" id="IPR022551">
    <property type="entry name" value="BrxC"/>
</dbReference>
<dbReference type="InterPro" id="IPR036249">
    <property type="entry name" value="Thioredoxin-like_sf"/>
</dbReference>
<dbReference type="SUPFAM" id="SSF52833">
    <property type="entry name" value="Thioredoxin-like"/>
    <property type="match status" value="1"/>
</dbReference>
<dbReference type="Proteomes" id="UP001207116">
    <property type="component" value="Unassembled WGS sequence"/>
</dbReference>
<dbReference type="Gene3D" id="3.40.30.10">
    <property type="entry name" value="Glutaredoxin"/>
    <property type="match status" value="1"/>
</dbReference>
<name>A0AAE3ML32_9FLAO</name>
<organism evidence="1 2">
    <name type="scientific">Lentiprolixibacter aurantiacus</name>
    <dbReference type="NCBI Taxonomy" id="2993939"/>
    <lineage>
        <taxon>Bacteria</taxon>
        <taxon>Pseudomonadati</taxon>
        <taxon>Bacteroidota</taxon>
        <taxon>Flavobacteriia</taxon>
        <taxon>Flavobacteriales</taxon>
        <taxon>Flavobacteriaceae</taxon>
        <taxon>Lentiprolixibacter</taxon>
    </lineage>
</organism>
<dbReference type="RefSeq" id="WP_266012040.1">
    <property type="nucleotide sequence ID" value="NZ_JAPFQP010000002.1"/>
</dbReference>
<accession>A0AAE3ML32</accession>
<dbReference type="Pfam" id="PF11009">
    <property type="entry name" value="BrxC"/>
    <property type="match status" value="1"/>
</dbReference>
<evidence type="ECO:0000313" key="1">
    <source>
        <dbReference type="EMBL" id="MCX2719404.1"/>
    </source>
</evidence>